<dbReference type="EMBL" id="JAHRIN010059238">
    <property type="protein sequence ID" value="MEQ2211897.1"/>
    <property type="molecule type" value="Genomic_DNA"/>
</dbReference>
<keyword evidence="4" id="KW-0808">Transferase</keyword>
<keyword evidence="4" id="KW-0547">Nucleotide-binding</keyword>
<dbReference type="PANTHER" id="PTHR19443:SF4">
    <property type="entry name" value="HEXOKINASE-2"/>
    <property type="match status" value="1"/>
</dbReference>
<dbReference type="SUPFAM" id="SSF53067">
    <property type="entry name" value="Actin-like ATPase domain"/>
    <property type="match status" value="1"/>
</dbReference>
<dbReference type="PROSITE" id="PS51748">
    <property type="entry name" value="HEXOKINASE_2"/>
    <property type="match status" value="1"/>
</dbReference>
<keyword evidence="4" id="KW-0418">Kinase</keyword>
<evidence type="ECO:0000256" key="4">
    <source>
        <dbReference type="RuleBase" id="RU362007"/>
    </source>
</evidence>
<comment type="similarity">
    <text evidence="4">Belongs to the hexokinase family.</text>
</comment>
<feature type="domain" description="Hexokinase N-terminal" evidence="5">
    <location>
        <begin position="17"/>
        <end position="119"/>
    </location>
</feature>
<dbReference type="PANTHER" id="PTHR19443">
    <property type="entry name" value="HEXOKINASE"/>
    <property type="match status" value="1"/>
</dbReference>
<dbReference type="EC" id="2.7.1.-" evidence="4"/>
<proteinExistence type="inferred from homology"/>
<accession>A0ABV0RX47</accession>
<evidence type="ECO:0000313" key="7">
    <source>
        <dbReference type="Proteomes" id="UP001434883"/>
    </source>
</evidence>
<keyword evidence="4" id="KW-0324">Glycolysis</keyword>
<organism evidence="6 7">
    <name type="scientific">Xenoophorus captivus</name>
    <dbReference type="NCBI Taxonomy" id="1517983"/>
    <lineage>
        <taxon>Eukaryota</taxon>
        <taxon>Metazoa</taxon>
        <taxon>Chordata</taxon>
        <taxon>Craniata</taxon>
        <taxon>Vertebrata</taxon>
        <taxon>Euteleostomi</taxon>
        <taxon>Actinopterygii</taxon>
        <taxon>Neopterygii</taxon>
        <taxon>Teleostei</taxon>
        <taxon>Neoteleostei</taxon>
        <taxon>Acanthomorphata</taxon>
        <taxon>Ovalentaria</taxon>
        <taxon>Atherinomorphae</taxon>
        <taxon>Cyprinodontiformes</taxon>
        <taxon>Goodeidae</taxon>
        <taxon>Xenoophorus</taxon>
    </lineage>
</organism>
<dbReference type="InterPro" id="IPR001312">
    <property type="entry name" value="Hexokinase"/>
</dbReference>
<name>A0ABV0RX47_9TELE</name>
<feature type="non-terminal residue" evidence="6">
    <location>
        <position position="120"/>
    </location>
</feature>
<sequence length="120" mass="13487">MLASSLPELHDDHAQKVDNYLHQFNLSDKTLMDLSVRFRREMDKGLCRDTNPTATVKMLPTFVRSTPDGTEQGEFLALDLGGSNFRVLLVKVKGNGEQKVEMESQIYDIPELVMRGSGSE</sequence>
<evidence type="ECO:0000256" key="1">
    <source>
        <dbReference type="ARBA" id="ARBA00005028"/>
    </source>
</evidence>
<evidence type="ECO:0000259" key="5">
    <source>
        <dbReference type="Pfam" id="PF00349"/>
    </source>
</evidence>
<dbReference type="InterPro" id="IPR022672">
    <property type="entry name" value="Hexokinase_N"/>
</dbReference>
<dbReference type="Gene3D" id="3.30.420.40">
    <property type="match status" value="1"/>
</dbReference>
<comment type="pathway">
    <text evidence="1">Carbohydrate metabolism; hexose metabolism.</text>
</comment>
<protein>
    <recommendedName>
        <fullName evidence="4">Phosphotransferase</fullName>
        <ecNumber evidence="4">2.7.1.-</ecNumber>
    </recommendedName>
</protein>
<evidence type="ECO:0000256" key="3">
    <source>
        <dbReference type="ARBA" id="ARBA00048160"/>
    </source>
</evidence>
<comment type="caution">
    <text evidence="6">The sequence shown here is derived from an EMBL/GenBank/DDBJ whole genome shotgun (WGS) entry which is preliminary data.</text>
</comment>
<dbReference type="Proteomes" id="UP001434883">
    <property type="component" value="Unassembled WGS sequence"/>
</dbReference>
<comment type="catalytic activity">
    <reaction evidence="3">
        <text>D-glucose + ATP = D-glucose 6-phosphate + ADP + H(+)</text>
        <dbReference type="Rhea" id="RHEA:17825"/>
        <dbReference type="ChEBI" id="CHEBI:4167"/>
        <dbReference type="ChEBI" id="CHEBI:15378"/>
        <dbReference type="ChEBI" id="CHEBI:30616"/>
        <dbReference type="ChEBI" id="CHEBI:61548"/>
        <dbReference type="ChEBI" id="CHEBI:456216"/>
        <dbReference type="EC" id="2.7.1.1"/>
    </reaction>
    <physiologicalReaction direction="left-to-right" evidence="3">
        <dbReference type="Rhea" id="RHEA:17826"/>
    </physiologicalReaction>
</comment>
<evidence type="ECO:0000313" key="6">
    <source>
        <dbReference type="EMBL" id="MEQ2211897.1"/>
    </source>
</evidence>
<dbReference type="InterPro" id="IPR043129">
    <property type="entry name" value="ATPase_NBD"/>
</dbReference>
<reference evidence="6 7" key="1">
    <citation type="submission" date="2021-06" db="EMBL/GenBank/DDBJ databases">
        <authorList>
            <person name="Palmer J.M."/>
        </authorList>
    </citation>
    <scope>NUCLEOTIDE SEQUENCE [LARGE SCALE GENOMIC DNA]</scope>
    <source>
        <strain evidence="6 7">XC_2019</strain>
        <tissue evidence="6">Muscle</tissue>
    </source>
</reference>
<keyword evidence="7" id="KW-1185">Reference proteome</keyword>
<keyword evidence="4" id="KW-0067">ATP-binding</keyword>
<dbReference type="Gene3D" id="3.40.367.20">
    <property type="match status" value="1"/>
</dbReference>
<comment type="catalytic activity">
    <reaction evidence="2">
        <text>a D-hexose + ATP = a D-hexose 6-phosphate + ADP + H(+)</text>
        <dbReference type="Rhea" id="RHEA:22740"/>
        <dbReference type="ChEBI" id="CHEBI:4194"/>
        <dbReference type="ChEBI" id="CHEBI:15378"/>
        <dbReference type="ChEBI" id="CHEBI:30616"/>
        <dbReference type="ChEBI" id="CHEBI:229467"/>
        <dbReference type="ChEBI" id="CHEBI:456216"/>
        <dbReference type="EC" id="2.7.1.1"/>
    </reaction>
    <physiologicalReaction direction="left-to-right" evidence="2">
        <dbReference type="Rhea" id="RHEA:22741"/>
    </physiologicalReaction>
</comment>
<dbReference type="Pfam" id="PF00349">
    <property type="entry name" value="Hexokinase_1"/>
    <property type="match status" value="1"/>
</dbReference>
<evidence type="ECO:0000256" key="2">
    <source>
        <dbReference type="ARBA" id="ARBA00044613"/>
    </source>
</evidence>
<gene>
    <name evidence="6" type="primary">HK2_3</name>
    <name evidence="6" type="ORF">XENOCAPTIV_019835</name>
</gene>